<sequence>MFLFWSFIYLLIGVIVAFKTGVYSKVSFGLLVFLWLPMFVVGLAIIALMIYEERKGGI</sequence>
<feature type="transmembrane region" description="Helical" evidence="1">
    <location>
        <begin position="27"/>
        <end position="51"/>
    </location>
</feature>
<organism evidence="2 3">
    <name type="scientific">Bacillus phage PBC4</name>
    <dbReference type="NCBI Taxonomy" id="1675028"/>
    <lineage>
        <taxon>Viruses</taxon>
        <taxon>Duplodnaviria</taxon>
        <taxon>Heunggongvirae</taxon>
        <taxon>Uroviricota</taxon>
        <taxon>Caudoviricetes</taxon>
        <taxon>Sejongvirinae</taxon>
        <taxon>Yihwangvirus</taxon>
        <taxon>Yihwangvirus PBC4</taxon>
    </lineage>
</organism>
<proteinExistence type="predicted"/>
<evidence type="ECO:0000313" key="3">
    <source>
        <dbReference type="Proteomes" id="UP000224963"/>
    </source>
</evidence>
<accession>A0A1D6X8G2</accession>
<keyword evidence="1" id="KW-0472">Membrane</keyword>
<name>A0A1D6X8G2_9CAUD</name>
<evidence type="ECO:0000313" key="2">
    <source>
        <dbReference type="EMBL" id="AKQ08313.1"/>
    </source>
</evidence>
<protein>
    <submittedName>
        <fullName evidence="2">Uncharacterized protein</fullName>
    </submittedName>
</protein>
<keyword evidence="1" id="KW-1133">Transmembrane helix</keyword>
<dbReference type="EMBL" id="KT070866">
    <property type="protein sequence ID" value="AKQ08313.1"/>
    <property type="molecule type" value="Genomic_DNA"/>
</dbReference>
<keyword evidence="1" id="KW-0812">Transmembrane</keyword>
<dbReference type="Proteomes" id="UP000224963">
    <property type="component" value="Segment"/>
</dbReference>
<reference evidence="2 3" key="1">
    <citation type="journal article" date="2016" name="FEMS Microbiol. Lett.">
        <title>Characterization of LysPBC4, a novel Bacillus cereus-specific endolysin of bacteriophage PBC4.</title>
        <authorList>
            <person name="Na H."/>
            <person name="Kong M."/>
            <person name="Ryu S."/>
        </authorList>
    </citation>
    <scope>NUCLEOTIDE SEQUENCE [LARGE SCALE GENOMIC DNA]</scope>
</reference>
<keyword evidence="3" id="KW-1185">Reference proteome</keyword>
<gene>
    <name evidence="2" type="ORF">PBC4_121</name>
</gene>
<evidence type="ECO:0000256" key="1">
    <source>
        <dbReference type="SAM" id="Phobius"/>
    </source>
</evidence>